<dbReference type="EMBL" id="AOFI03000001">
    <property type="protein sequence ID" value="KAF4326219.1"/>
    <property type="molecule type" value="Genomic_DNA"/>
</dbReference>
<reference evidence="5" key="1">
    <citation type="journal article" date="2015" name="Genom Data">
        <title>Draft genome sequences of Phytophthora kernoviae and Phytophthora ramorum lineage EU2 from Scotland.</title>
        <authorList>
            <person name="Sambles C."/>
            <person name="Schlenzig A."/>
            <person name="O'Neill P."/>
            <person name="Grant M."/>
            <person name="Studholme D.J."/>
        </authorList>
    </citation>
    <scope>NUCLEOTIDE SEQUENCE</scope>
    <source>
        <strain evidence="5">00238/432</strain>
    </source>
</reference>
<evidence type="ECO:0000313" key="5">
    <source>
        <dbReference type="EMBL" id="KAF4326219.1"/>
    </source>
</evidence>
<dbReference type="Pfam" id="PF00144">
    <property type="entry name" value="Beta-lactamase"/>
    <property type="match status" value="1"/>
</dbReference>
<dbReference type="InterPro" id="IPR050491">
    <property type="entry name" value="AmpC-like"/>
</dbReference>
<evidence type="ECO:0000259" key="4">
    <source>
        <dbReference type="Pfam" id="PF14501"/>
    </source>
</evidence>
<comment type="subcellular location">
    <subcellularLocation>
        <location evidence="1">Membrane</location>
    </subcellularLocation>
</comment>
<evidence type="ECO:0000259" key="3">
    <source>
        <dbReference type="Pfam" id="PF00144"/>
    </source>
</evidence>
<name>A0A8J4SI19_9STRA</name>
<reference evidence="5" key="2">
    <citation type="submission" date="2020-02" db="EMBL/GenBank/DDBJ databases">
        <authorList>
            <person name="Studholme D.J."/>
        </authorList>
    </citation>
    <scope>NUCLEOTIDE SEQUENCE</scope>
    <source>
        <strain evidence="5">00238/432</strain>
    </source>
</reference>
<dbReference type="GO" id="GO:0016020">
    <property type="term" value="C:membrane"/>
    <property type="evidence" value="ECO:0007669"/>
    <property type="project" value="UniProtKB-SubCell"/>
</dbReference>
<dbReference type="Proteomes" id="UP000702964">
    <property type="component" value="Unassembled WGS sequence"/>
</dbReference>
<feature type="domain" description="Sensor histidine kinase NatK-like C-terminal" evidence="4">
    <location>
        <begin position="269"/>
        <end position="345"/>
    </location>
</feature>
<dbReference type="PANTHER" id="PTHR46825:SF11">
    <property type="entry name" value="PENICILLIN-BINDING PROTEIN 4"/>
    <property type="match status" value="1"/>
</dbReference>
<sequence length="587" mass="66001">MKYLDVQIMFLTSYPEYMVESFDVVTFQYLIKPIKPHIFEEKMIKLCQYFKALDKKYVLIKSDYEELLLKYDDILWIEVMKSLTVKNKLKFVTQENSHETKGILSGVLDSTDYSIWDHFNVEHHWELFKVMLLGCSIMFIVTLIINVASAYKKVQLAHENAQLQRQMDYQDANYEKTVHSFKNIKSIIHDINQQFLYIDECIKRNELAAAGDHIKLTLNKIEGAYQRVNSGNLVIDALVTNIIAIGQANGIKIDTRIGLHSQHIHIDRYDLCVVLGNMLDNAIEASKKVRHAEDRYMMIAIHSTASALVIQIMNHVEQKLTHFKSEKPNPEYHGIGLTNISRIMLCTAVLVVTPMTHAMAESNKGSTIEVQANKMATEMVQNYGVTGLQYAIMDEGKIILSDSVGFHDKASQTLIDKDTMFGIGSVSKMVVTAATMILVDSGKMFASKVLLEVLEDQGIIDEIEPDKTFTPPVKVKMPTDLTAYSGLYGTVGTTLDIEVKDGEITLPAMQGGLIPGQNYVYTVNVAQIPVMNGRDAFDLHFRTKNGAEYLIQDGQEYIAENAITPIFGGKKGITTIPSNGQARCLIC</sequence>
<dbReference type="InterPro" id="IPR036890">
    <property type="entry name" value="HATPase_C_sf"/>
</dbReference>
<dbReference type="Gene3D" id="3.40.710.10">
    <property type="entry name" value="DD-peptidase/beta-lactamase superfamily"/>
    <property type="match status" value="1"/>
</dbReference>
<accession>A0A8J4SI19</accession>
<dbReference type="Pfam" id="PF14501">
    <property type="entry name" value="HATPase_c_5"/>
    <property type="match status" value="1"/>
</dbReference>
<keyword evidence="2" id="KW-0472">Membrane</keyword>
<dbReference type="AlphaFoldDB" id="A0A8J4SI19"/>
<comment type="caution">
    <text evidence="5">The sequence shown here is derived from an EMBL/GenBank/DDBJ whole genome shotgun (WGS) entry which is preliminary data.</text>
</comment>
<evidence type="ECO:0000256" key="1">
    <source>
        <dbReference type="ARBA" id="ARBA00004370"/>
    </source>
</evidence>
<dbReference type="InterPro" id="IPR001466">
    <property type="entry name" value="Beta-lactam-related"/>
</dbReference>
<dbReference type="PANTHER" id="PTHR46825">
    <property type="entry name" value="D-ALANYL-D-ALANINE-CARBOXYPEPTIDASE/ENDOPEPTIDASE AMPH"/>
    <property type="match status" value="1"/>
</dbReference>
<dbReference type="InterPro" id="IPR012338">
    <property type="entry name" value="Beta-lactam/transpept-like"/>
</dbReference>
<protein>
    <recommendedName>
        <fullName evidence="7">Beta-lactamase-related domain-containing protein</fullName>
    </recommendedName>
</protein>
<dbReference type="SUPFAM" id="SSF56601">
    <property type="entry name" value="beta-lactamase/transpeptidase-like"/>
    <property type="match status" value="1"/>
</dbReference>
<feature type="domain" description="Beta-lactamase-related" evidence="3">
    <location>
        <begin position="374"/>
        <end position="445"/>
    </location>
</feature>
<evidence type="ECO:0008006" key="7">
    <source>
        <dbReference type="Google" id="ProtNLM"/>
    </source>
</evidence>
<evidence type="ECO:0000313" key="6">
    <source>
        <dbReference type="Proteomes" id="UP000702964"/>
    </source>
</evidence>
<dbReference type="CDD" id="cd16935">
    <property type="entry name" value="HATPase_AgrC-ComD-like"/>
    <property type="match status" value="1"/>
</dbReference>
<proteinExistence type="predicted"/>
<dbReference type="SUPFAM" id="SSF55874">
    <property type="entry name" value="ATPase domain of HSP90 chaperone/DNA topoisomerase II/histidine kinase"/>
    <property type="match status" value="1"/>
</dbReference>
<dbReference type="Gene3D" id="3.30.565.10">
    <property type="entry name" value="Histidine kinase-like ATPase, C-terminal domain"/>
    <property type="match status" value="1"/>
</dbReference>
<evidence type="ECO:0000256" key="2">
    <source>
        <dbReference type="ARBA" id="ARBA00023136"/>
    </source>
</evidence>
<organism evidence="5 6">
    <name type="scientific">Phytophthora kernoviae 00238/432</name>
    <dbReference type="NCBI Taxonomy" id="1284355"/>
    <lineage>
        <taxon>Eukaryota</taxon>
        <taxon>Sar</taxon>
        <taxon>Stramenopiles</taxon>
        <taxon>Oomycota</taxon>
        <taxon>Peronosporomycetes</taxon>
        <taxon>Peronosporales</taxon>
        <taxon>Peronosporaceae</taxon>
        <taxon>Phytophthora</taxon>
    </lineage>
</organism>
<gene>
    <name evidence="5" type="ORF">G195_000093</name>
</gene>
<dbReference type="InterPro" id="IPR032834">
    <property type="entry name" value="NatK-like_C"/>
</dbReference>